<feature type="coiled-coil region" evidence="2">
    <location>
        <begin position="345"/>
        <end position="411"/>
    </location>
</feature>
<accession>A0A8J7P5C8</accession>
<feature type="domain" description="DUF4200" evidence="4">
    <location>
        <begin position="117"/>
        <end position="235"/>
    </location>
</feature>
<evidence type="ECO:0000256" key="1">
    <source>
        <dbReference type="ARBA" id="ARBA00023054"/>
    </source>
</evidence>
<feature type="coiled-coil region" evidence="2">
    <location>
        <begin position="478"/>
        <end position="520"/>
    </location>
</feature>
<evidence type="ECO:0000256" key="2">
    <source>
        <dbReference type="SAM" id="Coils"/>
    </source>
</evidence>
<keyword evidence="6" id="KW-1185">Reference proteome</keyword>
<comment type="caution">
    <text evidence="5">The sequence shown here is derived from an EMBL/GenBank/DDBJ whole genome shotgun (WGS) entry which is preliminary data.</text>
</comment>
<evidence type="ECO:0000259" key="4">
    <source>
        <dbReference type="Pfam" id="PF13863"/>
    </source>
</evidence>
<feature type="compositionally biased region" description="Basic and acidic residues" evidence="3">
    <location>
        <begin position="539"/>
        <end position="561"/>
    </location>
</feature>
<dbReference type="Proteomes" id="UP000736164">
    <property type="component" value="Unassembled WGS sequence"/>
</dbReference>
<dbReference type="InterPro" id="IPR051147">
    <property type="entry name" value="CFAP_domain-containing"/>
</dbReference>
<keyword evidence="1 2" id="KW-0175">Coiled coil</keyword>
<feature type="compositionally biased region" description="Acidic residues" evidence="3">
    <location>
        <begin position="320"/>
        <end position="332"/>
    </location>
</feature>
<dbReference type="AlphaFoldDB" id="A0A8J7P5C8"/>
<evidence type="ECO:0000256" key="3">
    <source>
        <dbReference type="SAM" id="MobiDB-lite"/>
    </source>
</evidence>
<evidence type="ECO:0000313" key="5">
    <source>
        <dbReference type="EMBL" id="MBN3325842.1"/>
    </source>
</evidence>
<feature type="compositionally biased region" description="Low complexity" evidence="3">
    <location>
        <begin position="305"/>
        <end position="317"/>
    </location>
</feature>
<gene>
    <name evidence="5" type="primary">Cfap100</name>
    <name evidence="5" type="ORF">GTO95_0011972</name>
</gene>
<reference evidence="5" key="1">
    <citation type="journal article" date="2021" name="Cell">
        <title>Tracing the genetic footprints of vertebrate landing in non-teleost ray-finned fishes.</title>
        <authorList>
            <person name="Bi X."/>
            <person name="Wang K."/>
            <person name="Yang L."/>
            <person name="Pan H."/>
            <person name="Jiang H."/>
            <person name="Wei Q."/>
            <person name="Fang M."/>
            <person name="Yu H."/>
            <person name="Zhu C."/>
            <person name="Cai Y."/>
            <person name="He Y."/>
            <person name="Gan X."/>
            <person name="Zeng H."/>
            <person name="Yu D."/>
            <person name="Zhu Y."/>
            <person name="Jiang H."/>
            <person name="Qiu Q."/>
            <person name="Yang H."/>
            <person name="Zhang Y.E."/>
            <person name="Wang W."/>
            <person name="Zhu M."/>
            <person name="He S."/>
            <person name="Zhang G."/>
        </authorList>
    </citation>
    <scope>NUCLEOTIDE SEQUENCE</scope>
    <source>
        <strain evidence="5">Allg_001</strain>
    </source>
</reference>
<organism evidence="5 6">
    <name type="scientific">Atractosteus spatula</name>
    <name type="common">Alligator gar</name>
    <name type="synonym">Lepisosteus spatula</name>
    <dbReference type="NCBI Taxonomy" id="7917"/>
    <lineage>
        <taxon>Eukaryota</taxon>
        <taxon>Metazoa</taxon>
        <taxon>Chordata</taxon>
        <taxon>Craniata</taxon>
        <taxon>Vertebrata</taxon>
        <taxon>Euteleostomi</taxon>
        <taxon>Actinopterygii</taxon>
        <taxon>Neopterygii</taxon>
        <taxon>Holostei</taxon>
        <taxon>Semionotiformes</taxon>
        <taxon>Lepisosteidae</taxon>
        <taxon>Atractosteus</taxon>
    </lineage>
</organism>
<feature type="region of interest" description="Disordered" evidence="3">
    <location>
        <begin position="1"/>
        <end position="20"/>
    </location>
</feature>
<dbReference type="InterPro" id="IPR025252">
    <property type="entry name" value="DUF4200"/>
</dbReference>
<dbReference type="GO" id="GO:0005856">
    <property type="term" value="C:cytoskeleton"/>
    <property type="evidence" value="ECO:0007669"/>
    <property type="project" value="UniProtKB-ARBA"/>
</dbReference>
<feature type="non-terminal residue" evidence="5">
    <location>
        <position position="561"/>
    </location>
</feature>
<dbReference type="EMBL" id="JAAWVO010077797">
    <property type="protein sequence ID" value="MBN3325842.1"/>
    <property type="molecule type" value="Genomic_DNA"/>
</dbReference>
<evidence type="ECO:0000313" key="6">
    <source>
        <dbReference type="Proteomes" id="UP000736164"/>
    </source>
</evidence>
<feature type="region of interest" description="Disordered" evidence="3">
    <location>
        <begin position="525"/>
        <end position="561"/>
    </location>
</feature>
<protein>
    <submittedName>
        <fullName evidence="5">CP100 protein</fullName>
    </submittedName>
</protein>
<sequence>METKSVVTVPEDDNQVNKNPFKLPADNDIFLLRDKERERMKLVREQQKKLKIHEKTTYAGRMNTKRVETRRAMKEGEEMTTKDKNEKEALLALRDDPTWKLAMTRDRNIEKESINEFISKKREMFLLQYSLAVKRDEIHKLDEVAAAEESKLEKAEQFLEDDAAMFDEFLKENDKNSVEAIKIAEQEAKVKLEKVAEKKRLSAKIVSIKSDISKYEDILKEYMTYKEFLLKLSPKEWQQKYEEKHRKNKQARGVLKNKENESEQACACLREKKRMDSRSSNVTQQGGREVTSVRDSRMSSRHSLKPSSSSRKLSSRSQIDEDNSSDDDEEPELYFTEPQQLLDILTELEEQNLSLIQNSRETEEALEEFKHTMVNTQKKMDQETEILKQQIDILKQTIEREKERAAELELKARLFSFGQYKSEDQDDMMETLGRKVEEVYRTCIGDNEANLSTLQMLASIEGRLDELFENIEMIPREKVQLAERAKEKERRLKLREEKIKMQKQHQEERLRKALERAQVDIKKTAGKRLMFRSQPPARKVKENKDQDITDKEKEEQLYFFT</sequence>
<dbReference type="PANTHER" id="PTHR21683:SF3">
    <property type="entry name" value="CILIA AND FLAGELLA ASSOCIATED PROTEIN 100"/>
    <property type="match status" value="1"/>
</dbReference>
<feature type="non-terminal residue" evidence="5">
    <location>
        <position position="1"/>
    </location>
</feature>
<dbReference type="PANTHER" id="PTHR21683">
    <property type="entry name" value="COILED-COIL DOMAIN-CONTAINING PROTEIN 42 LIKE-2-LIKE-RELATED"/>
    <property type="match status" value="1"/>
</dbReference>
<dbReference type="Pfam" id="PF13863">
    <property type="entry name" value="DUF4200"/>
    <property type="match status" value="1"/>
</dbReference>
<name>A0A8J7P5C8_ATRSP</name>
<feature type="region of interest" description="Disordered" evidence="3">
    <location>
        <begin position="239"/>
        <end position="332"/>
    </location>
</feature>
<proteinExistence type="predicted"/>